<dbReference type="InterPro" id="IPR036397">
    <property type="entry name" value="RNaseH_sf"/>
</dbReference>
<dbReference type="AlphaFoldDB" id="A0A8X6YMF2"/>
<gene>
    <name evidence="1" type="ORF">TNIN_405441</name>
</gene>
<name>A0A8X6YMF2_9ARAC</name>
<dbReference type="GO" id="GO:0003676">
    <property type="term" value="F:nucleic acid binding"/>
    <property type="evidence" value="ECO:0007669"/>
    <property type="project" value="InterPro"/>
</dbReference>
<accession>A0A8X6YMF2</accession>
<reference evidence="1" key="1">
    <citation type="submission" date="2020-08" db="EMBL/GenBank/DDBJ databases">
        <title>Multicomponent nature underlies the extraordinary mechanical properties of spider dragline silk.</title>
        <authorList>
            <person name="Kono N."/>
            <person name="Nakamura H."/>
            <person name="Mori M."/>
            <person name="Yoshida Y."/>
            <person name="Ohtoshi R."/>
            <person name="Malay A.D."/>
            <person name="Moran D.A.P."/>
            <person name="Tomita M."/>
            <person name="Numata K."/>
            <person name="Arakawa K."/>
        </authorList>
    </citation>
    <scope>NUCLEOTIDE SEQUENCE</scope>
</reference>
<proteinExistence type="predicted"/>
<dbReference type="OrthoDB" id="10017160at2759"/>
<dbReference type="EMBL" id="BMAV01020841">
    <property type="protein sequence ID" value="GFY74607.1"/>
    <property type="molecule type" value="Genomic_DNA"/>
</dbReference>
<evidence type="ECO:0000313" key="1">
    <source>
        <dbReference type="EMBL" id="GFY74607.1"/>
    </source>
</evidence>
<evidence type="ECO:0000313" key="2">
    <source>
        <dbReference type="Proteomes" id="UP000886998"/>
    </source>
</evidence>
<dbReference type="Proteomes" id="UP000886998">
    <property type="component" value="Unassembled WGS sequence"/>
</dbReference>
<comment type="caution">
    <text evidence="1">The sequence shown here is derived from an EMBL/GenBank/DDBJ whole genome shotgun (WGS) entry which is preliminary data.</text>
</comment>
<keyword evidence="2" id="KW-1185">Reference proteome</keyword>
<dbReference type="Gene3D" id="3.30.420.10">
    <property type="entry name" value="Ribonuclease H-like superfamily/Ribonuclease H"/>
    <property type="match status" value="1"/>
</dbReference>
<evidence type="ECO:0008006" key="3">
    <source>
        <dbReference type="Google" id="ProtNLM"/>
    </source>
</evidence>
<protein>
    <recommendedName>
        <fullName evidence="3">Transposase</fullName>
    </recommendedName>
</protein>
<sequence>MKSDFLQWKVLNWPLFIATEGVVLLHDNMCSFISRVLEQPGTDQVQVLYHPPYSRDMSPSDFYVFGLLKGKRFNVDDEL</sequence>
<organism evidence="1 2">
    <name type="scientific">Trichonephila inaurata madagascariensis</name>
    <dbReference type="NCBI Taxonomy" id="2747483"/>
    <lineage>
        <taxon>Eukaryota</taxon>
        <taxon>Metazoa</taxon>
        <taxon>Ecdysozoa</taxon>
        <taxon>Arthropoda</taxon>
        <taxon>Chelicerata</taxon>
        <taxon>Arachnida</taxon>
        <taxon>Araneae</taxon>
        <taxon>Araneomorphae</taxon>
        <taxon>Entelegynae</taxon>
        <taxon>Araneoidea</taxon>
        <taxon>Nephilidae</taxon>
        <taxon>Trichonephila</taxon>
        <taxon>Trichonephila inaurata</taxon>
    </lineage>
</organism>